<comment type="caution">
    <text evidence="2">The sequence shown here is derived from an EMBL/GenBank/DDBJ whole genome shotgun (WGS) entry which is preliminary data.</text>
</comment>
<organism evidence="2 3">
    <name type="scientific">Portunus trituberculatus</name>
    <name type="common">Swimming crab</name>
    <name type="synonym">Neptunus trituberculatus</name>
    <dbReference type="NCBI Taxonomy" id="210409"/>
    <lineage>
        <taxon>Eukaryota</taxon>
        <taxon>Metazoa</taxon>
        <taxon>Ecdysozoa</taxon>
        <taxon>Arthropoda</taxon>
        <taxon>Crustacea</taxon>
        <taxon>Multicrustacea</taxon>
        <taxon>Malacostraca</taxon>
        <taxon>Eumalacostraca</taxon>
        <taxon>Eucarida</taxon>
        <taxon>Decapoda</taxon>
        <taxon>Pleocyemata</taxon>
        <taxon>Brachyura</taxon>
        <taxon>Eubrachyura</taxon>
        <taxon>Portunoidea</taxon>
        <taxon>Portunidae</taxon>
        <taxon>Portuninae</taxon>
        <taxon>Portunus</taxon>
    </lineage>
</organism>
<dbReference type="AlphaFoldDB" id="A0A5B7DMA6"/>
<name>A0A5B7DMA6_PORTR</name>
<reference evidence="2 3" key="1">
    <citation type="submission" date="2019-05" db="EMBL/GenBank/DDBJ databases">
        <title>Another draft genome of Portunus trituberculatus and its Hox gene families provides insights of decapod evolution.</title>
        <authorList>
            <person name="Jeong J.-H."/>
            <person name="Song I."/>
            <person name="Kim S."/>
            <person name="Choi T."/>
            <person name="Kim D."/>
            <person name="Ryu S."/>
            <person name="Kim W."/>
        </authorList>
    </citation>
    <scope>NUCLEOTIDE SEQUENCE [LARGE SCALE GENOMIC DNA]</scope>
    <source>
        <tissue evidence="2">Muscle</tissue>
    </source>
</reference>
<feature type="compositionally biased region" description="Basic residues" evidence="1">
    <location>
        <begin position="80"/>
        <end position="89"/>
    </location>
</feature>
<proteinExistence type="predicted"/>
<accession>A0A5B7DMA6</accession>
<gene>
    <name evidence="2" type="ORF">E2C01_015585</name>
</gene>
<sequence>MEEEEEEEEEEELRFPGLSRFTCSKRLPVRGHGGWGVVGFVAVHHYAKTRLFTSSLSRASGGDVVGVKQRKKTRSEMKRGQMRRRRKREGRYAGCKLREGGPKPHPAPRTPATQLLLAIAPGHATPPSRLLGCELSGGPQRVPAEVGTTRGSCQPACQPACRPRPASPVTRICLGASV</sequence>
<keyword evidence="3" id="KW-1185">Reference proteome</keyword>
<dbReference type="Proteomes" id="UP000324222">
    <property type="component" value="Unassembled WGS sequence"/>
</dbReference>
<evidence type="ECO:0000313" key="2">
    <source>
        <dbReference type="EMBL" id="MPC22568.1"/>
    </source>
</evidence>
<feature type="region of interest" description="Disordered" evidence="1">
    <location>
        <begin position="63"/>
        <end position="90"/>
    </location>
</feature>
<dbReference type="EMBL" id="VSRR010001102">
    <property type="protein sequence ID" value="MPC22568.1"/>
    <property type="molecule type" value="Genomic_DNA"/>
</dbReference>
<evidence type="ECO:0000313" key="3">
    <source>
        <dbReference type="Proteomes" id="UP000324222"/>
    </source>
</evidence>
<evidence type="ECO:0000256" key="1">
    <source>
        <dbReference type="SAM" id="MobiDB-lite"/>
    </source>
</evidence>
<protein>
    <submittedName>
        <fullName evidence="2">Uncharacterized protein</fullName>
    </submittedName>
</protein>